<name>A0A0E9S840_ANGAN</name>
<protein>
    <submittedName>
        <fullName evidence="1">Uncharacterized protein</fullName>
    </submittedName>
</protein>
<reference evidence="1" key="2">
    <citation type="journal article" date="2015" name="Fish Shellfish Immunol.">
        <title>Early steps in the European eel (Anguilla anguilla)-Vibrio vulnificus interaction in the gills: Role of the RtxA13 toxin.</title>
        <authorList>
            <person name="Callol A."/>
            <person name="Pajuelo D."/>
            <person name="Ebbesson L."/>
            <person name="Teles M."/>
            <person name="MacKenzie S."/>
            <person name="Amaro C."/>
        </authorList>
    </citation>
    <scope>NUCLEOTIDE SEQUENCE</scope>
</reference>
<reference evidence="1" key="1">
    <citation type="submission" date="2014-11" db="EMBL/GenBank/DDBJ databases">
        <authorList>
            <person name="Amaro Gonzalez C."/>
        </authorList>
    </citation>
    <scope>NUCLEOTIDE SEQUENCE</scope>
</reference>
<dbReference type="AlphaFoldDB" id="A0A0E9S840"/>
<dbReference type="EMBL" id="GBXM01071156">
    <property type="protein sequence ID" value="JAH37421.1"/>
    <property type="molecule type" value="Transcribed_RNA"/>
</dbReference>
<organism evidence="1">
    <name type="scientific">Anguilla anguilla</name>
    <name type="common">European freshwater eel</name>
    <name type="synonym">Muraena anguilla</name>
    <dbReference type="NCBI Taxonomy" id="7936"/>
    <lineage>
        <taxon>Eukaryota</taxon>
        <taxon>Metazoa</taxon>
        <taxon>Chordata</taxon>
        <taxon>Craniata</taxon>
        <taxon>Vertebrata</taxon>
        <taxon>Euteleostomi</taxon>
        <taxon>Actinopterygii</taxon>
        <taxon>Neopterygii</taxon>
        <taxon>Teleostei</taxon>
        <taxon>Anguilliformes</taxon>
        <taxon>Anguillidae</taxon>
        <taxon>Anguilla</taxon>
    </lineage>
</organism>
<accession>A0A0E9S840</accession>
<sequence>MFINLQSLKLCSCEQAFF</sequence>
<proteinExistence type="predicted"/>
<evidence type="ECO:0000313" key="1">
    <source>
        <dbReference type="EMBL" id="JAH37421.1"/>
    </source>
</evidence>